<comment type="similarity">
    <text evidence="2">Belongs to the SLC13A/DASS transporter (TC 2.A.47) family. NADC subfamily.</text>
</comment>
<dbReference type="GO" id="GO:0015141">
    <property type="term" value="F:succinate transmembrane transporter activity"/>
    <property type="evidence" value="ECO:0007669"/>
    <property type="project" value="TreeGrafter"/>
</dbReference>
<sequence length="450" mass="49907">MNLSAVSKKLWCVHKLLILLLTPLLLLPLVFTLPEKEGRCLYVVILMAVYWCTEALPLAVTAMLPVCLFPTLGILPSKKVCPQYFLETNFLFLSGLVMASSIEEWGLHRRIALKVLTIVGVKPAWLILGMMLTSSFLSMWLSNTATTAMMLPIATAILESLFGDLETLKEKCKERQEPDNEVRLPVKLHSLPSEHTEKQMLSIEGPDVEEQSDQRSVEEIRTESAYQMKVWKGFLICIPYAASIGGTATLTGTAPNLILIGQLKSYFPDCDAINFGSWFAFAFPLHADLPVVGWLWIAFLHGGLNTRLCFTRTDHRAAAEARARTMIEDDYKKLGPIKAYPQITSSLSLQAIHVSINPLYFMIPATVGCSYAFMLPVSTPPNSIAFASGHLMVKDMVKTGIVMNILGILCVSLAMNTWGVAMFDLNSYPEWAHPINKTLSDVHLALNATL</sequence>
<keyword evidence="8" id="KW-1185">Reference proteome</keyword>
<keyword evidence="6" id="KW-0915">Sodium</keyword>
<evidence type="ECO:0000313" key="9">
    <source>
        <dbReference type="RefSeq" id="XP_034094429.1"/>
    </source>
</evidence>
<keyword evidence="5 7" id="KW-0472">Membrane</keyword>
<feature type="transmembrane region" description="Helical" evidence="7">
    <location>
        <begin position="42"/>
        <end position="72"/>
    </location>
</feature>
<evidence type="ECO:0000256" key="1">
    <source>
        <dbReference type="ARBA" id="ARBA00004141"/>
    </source>
</evidence>
<dbReference type="GeneID" id="117561243"/>
<organism evidence="8 9">
    <name type="scientific">Gymnodraco acuticeps</name>
    <name type="common">Antarctic dragonfish</name>
    <dbReference type="NCBI Taxonomy" id="8218"/>
    <lineage>
        <taxon>Eukaryota</taxon>
        <taxon>Metazoa</taxon>
        <taxon>Chordata</taxon>
        <taxon>Craniata</taxon>
        <taxon>Vertebrata</taxon>
        <taxon>Euteleostomi</taxon>
        <taxon>Actinopterygii</taxon>
        <taxon>Neopterygii</taxon>
        <taxon>Teleostei</taxon>
        <taxon>Neoteleostei</taxon>
        <taxon>Acanthomorphata</taxon>
        <taxon>Eupercaria</taxon>
        <taxon>Perciformes</taxon>
        <taxon>Notothenioidei</taxon>
        <taxon>Bathydraconidae</taxon>
        <taxon>Gymnodraco</taxon>
    </lineage>
</organism>
<gene>
    <name evidence="9" type="primary">slc13a3</name>
</gene>
<keyword evidence="6" id="KW-0739">Sodium transport</keyword>
<dbReference type="PANTHER" id="PTHR10283">
    <property type="entry name" value="SOLUTE CARRIER FAMILY 13 MEMBER"/>
    <property type="match status" value="1"/>
</dbReference>
<dbReference type="GO" id="GO:0015137">
    <property type="term" value="F:citrate transmembrane transporter activity"/>
    <property type="evidence" value="ECO:0007669"/>
    <property type="project" value="TreeGrafter"/>
</dbReference>
<dbReference type="PANTHER" id="PTHR10283:SF62">
    <property type="entry name" value="NA(+)_DICARBOXYLATE COTRANSPORTER 3"/>
    <property type="match status" value="1"/>
</dbReference>
<dbReference type="Pfam" id="PF00939">
    <property type="entry name" value="Na_sulph_symp"/>
    <property type="match status" value="2"/>
</dbReference>
<dbReference type="AlphaFoldDB" id="A0A6P8VTW9"/>
<evidence type="ECO:0000256" key="5">
    <source>
        <dbReference type="ARBA" id="ARBA00023136"/>
    </source>
</evidence>
<keyword evidence="6" id="KW-0406">Ion transport</keyword>
<evidence type="ECO:0000256" key="3">
    <source>
        <dbReference type="ARBA" id="ARBA00022692"/>
    </source>
</evidence>
<keyword evidence="4 7" id="KW-1133">Transmembrane helix</keyword>
<evidence type="ECO:0000313" key="8">
    <source>
        <dbReference type="Proteomes" id="UP000515161"/>
    </source>
</evidence>
<feature type="transmembrane region" description="Helical" evidence="7">
    <location>
        <begin position="122"/>
        <end position="141"/>
    </location>
</feature>
<comment type="subcellular location">
    <subcellularLocation>
        <location evidence="1">Membrane</location>
        <topology evidence="1">Multi-pass membrane protein</topology>
    </subcellularLocation>
</comment>
<dbReference type="GO" id="GO:0005886">
    <property type="term" value="C:plasma membrane"/>
    <property type="evidence" value="ECO:0007669"/>
    <property type="project" value="TreeGrafter"/>
</dbReference>
<evidence type="ECO:0000256" key="7">
    <source>
        <dbReference type="SAM" id="Phobius"/>
    </source>
</evidence>
<dbReference type="OrthoDB" id="6493944at2759"/>
<accession>A0A6P8VTW9</accession>
<evidence type="ECO:0000256" key="4">
    <source>
        <dbReference type="ARBA" id="ARBA00022989"/>
    </source>
</evidence>
<evidence type="ECO:0000256" key="6">
    <source>
        <dbReference type="ARBA" id="ARBA00023201"/>
    </source>
</evidence>
<evidence type="ECO:0000256" key="2">
    <source>
        <dbReference type="ARBA" id="ARBA00006772"/>
    </source>
</evidence>
<keyword evidence="3 7" id="KW-0812">Transmembrane</keyword>
<name>A0A6P8VTW9_GYMAC</name>
<reference evidence="9" key="1">
    <citation type="submission" date="2025-08" db="UniProtKB">
        <authorList>
            <consortium name="RefSeq"/>
        </authorList>
    </citation>
    <scope>IDENTIFICATION</scope>
</reference>
<protein>
    <submittedName>
        <fullName evidence="9">LOW QUALITY PROTEIN: solute carrier family 13 member 3</fullName>
    </submittedName>
</protein>
<keyword evidence="6" id="KW-0813">Transport</keyword>
<dbReference type="CTD" id="64849"/>
<dbReference type="InParanoid" id="A0A6P8VTW9"/>
<feature type="transmembrane region" description="Helical" evidence="7">
    <location>
        <begin position="401"/>
        <end position="421"/>
    </location>
</feature>
<feature type="transmembrane region" description="Helical" evidence="7">
    <location>
        <begin position="84"/>
        <end position="102"/>
    </location>
</feature>
<dbReference type="Proteomes" id="UP000515161">
    <property type="component" value="Unplaced"/>
</dbReference>
<dbReference type="KEGG" id="gacu:117561243"/>
<dbReference type="GO" id="GO:0017153">
    <property type="term" value="F:sodium:dicarboxylate symporter activity"/>
    <property type="evidence" value="ECO:0007669"/>
    <property type="project" value="TreeGrafter"/>
</dbReference>
<dbReference type="InterPro" id="IPR001898">
    <property type="entry name" value="SLC13A/DASS"/>
</dbReference>
<dbReference type="RefSeq" id="XP_034094429.1">
    <property type="nucleotide sequence ID" value="XM_034238538.1"/>
</dbReference>
<proteinExistence type="inferred from homology"/>